<evidence type="ECO:0000256" key="5">
    <source>
        <dbReference type="ARBA" id="ARBA00023002"/>
    </source>
</evidence>
<dbReference type="Proteomes" id="UP000029452">
    <property type="component" value="Unassembled WGS sequence"/>
</dbReference>
<keyword evidence="8" id="KW-0812">Transmembrane</keyword>
<feature type="domain" description="FAD/NAD(P)-binding" evidence="9">
    <location>
        <begin position="19"/>
        <end position="343"/>
    </location>
</feature>
<dbReference type="PANTHER" id="PTHR43706:SF47">
    <property type="entry name" value="EXTERNAL NADH-UBIQUINONE OXIDOREDUCTASE 1, MITOCHONDRIAL-RELATED"/>
    <property type="match status" value="1"/>
</dbReference>
<keyword evidence="4" id="KW-0274">FAD</keyword>
<keyword evidence="5 10" id="KW-0560">Oxidoreductase</keyword>
<evidence type="ECO:0000256" key="4">
    <source>
        <dbReference type="ARBA" id="ARBA00022827"/>
    </source>
</evidence>
<dbReference type="InterPro" id="IPR036188">
    <property type="entry name" value="FAD/NAD-bd_sf"/>
</dbReference>
<reference evidence="10 11" key="1">
    <citation type="submission" date="2014-06" db="EMBL/GenBank/DDBJ databases">
        <title>Draft genome sequence of iron oxidizing acidophile Leptospirillum ferriphilum DSM14647.</title>
        <authorList>
            <person name="Cardenas J.P."/>
            <person name="Lazcano M."/>
            <person name="Ossandon F.J."/>
            <person name="Corbett M."/>
            <person name="Holmes D.S."/>
            <person name="Watkin E."/>
        </authorList>
    </citation>
    <scope>NUCLEOTIDE SEQUENCE [LARGE SCALE GENOMIC DNA]</scope>
    <source>
        <strain evidence="10 11">DSM 14647</strain>
    </source>
</reference>
<dbReference type="AlphaFoldDB" id="A0A094W9A7"/>
<dbReference type="InterPro" id="IPR045024">
    <property type="entry name" value="NDH-2"/>
</dbReference>
<dbReference type="RefSeq" id="WP_014961805.1">
    <property type="nucleotide sequence ID" value="NZ_JBPKCJ010000004.1"/>
</dbReference>
<evidence type="ECO:0000256" key="6">
    <source>
        <dbReference type="ARBA" id="ARBA00023027"/>
    </source>
</evidence>
<evidence type="ECO:0000259" key="9">
    <source>
        <dbReference type="Pfam" id="PF07992"/>
    </source>
</evidence>
<dbReference type="PANTHER" id="PTHR43706">
    <property type="entry name" value="NADH DEHYDROGENASE"/>
    <property type="match status" value="1"/>
</dbReference>
<keyword evidence="8" id="KW-1133">Transmembrane helix</keyword>
<dbReference type="OMA" id="DHCIFLD"/>
<dbReference type="Pfam" id="PF07992">
    <property type="entry name" value="Pyr_redox_2"/>
    <property type="match status" value="1"/>
</dbReference>
<comment type="similarity">
    <text evidence="1">Belongs to the NADH dehydrogenase family.</text>
</comment>
<dbReference type="Gene3D" id="3.50.50.100">
    <property type="match status" value="1"/>
</dbReference>
<evidence type="ECO:0000256" key="3">
    <source>
        <dbReference type="ARBA" id="ARBA00022630"/>
    </source>
</evidence>
<dbReference type="InterPro" id="IPR023753">
    <property type="entry name" value="FAD/NAD-binding_dom"/>
</dbReference>
<dbReference type="GO" id="GO:0050136">
    <property type="term" value="F:NADH dehydrogenase (quinone) (non-electrogenic) activity"/>
    <property type="evidence" value="ECO:0007669"/>
    <property type="project" value="UniProtKB-EC"/>
</dbReference>
<gene>
    <name evidence="10" type="ORF">LptCag_0724</name>
</gene>
<keyword evidence="8" id="KW-0472">Membrane</keyword>
<accession>A0A094W9A7</accession>
<dbReference type="SUPFAM" id="SSF51905">
    <property type="entry name" value="FAD/NAD(P)-binding domain"/>
    <property type="match status" value="2"/>
</dbReference>
<evidence type="ECO:0000256" key="7">
    <source>
        <dbReference type="ARBA" id="ARBA00047599"/>
    </source>
</evidence>
<sequence>MAEVHPKDMSGTGSAEKPYRILILGAGFGGLYTAVYLDRFLKKHPNVWITVIDRRNYFLFTPMLHSTATGSLEPRYIAHSVRKIFRRTRVHAHIGEVRNIDLQNKIVQTEHRALPFDDLVISLGSETNFYGLESRLENIFTLKSLKDASAINNHLIRMFEKAYWEEDSEARRAALTFVVVGGGPTGVELAGEIHEYAHRELLRDFGRRISKDEIRVILVEATGKILPSLPEKLSLEALDRLRKIGIEVILEGRLEEYRKGVMSLSGKPPIRAETLVWAAGVRTNPLVASLPFEKDGQNRIRVKGTLESLSMEHVWVVGDNASCLNPWEGRPYPPTAQTAVRQARTVAQNIVARLSRKPEKIFAHNHVGGFVSIGDNYALLSAKQFTLSGILGWFLWNLVYIHKLPIIRYRLFSTFGLFLKVFFERATTEIDLCPEYEESSRGASGQAGGQTV</sequence>
<organism evidence="10 11">
    <name type="scientific">Leptospirillum ferriphilum</name>
    <dbReference type="NCBI Taxonomy" id="178606"/>
    <lineage>
        <taxon>Bacteria</taxon>
        <taxon>Pseudomonadati</taxon>
        <taxon>Nitrospirota</taxon>
        <taxon>Nitrospiria</taxon>
        <taxon>Nitrospirales</taxon>
        <taxon>Nitrospiraceae</taxon>
        <taxon>Leptospirillum</taxon>
    </lineage>
</organism>
<dbReference type="PATRIC" id="fig|178606.4.peg.1257"/>
<dbReference type="PRINTS" id="PR00368">
    <property type="entry name" value="FADPNR"/>
</dbReference>
<protein>
    <recommendedName>
        <fullName evidence="2">NADH:ubiquinone reductase (non-electrogenic)</fullName>
        <ecNumber evidence="2">1.6.5.9</ecNumber>
    </recommendedName>
</protein>
<comment type="catalytic activity">
    <reaction evidence="7">
        <text>a quinone + NADH + H(+) = a quinol + NAD(+)</text>
        <dbReference type="Rhea" id="RHEA:46160"/>
        <dbReference type="ChEBI" id="CHEBI:15378"/>
        <dbReference type="ChEBI" id="CHEBI:24646"/>
        <dbReference type="ChEBI" id="CHEBI:57540"/>
        <dbReference type="ChEBI" id="CHEBI:57945"/>
        <dbReference type="ChEBI" id="CHEBI:132124"/>
        <dbReference type="EC" id="1.6.5.9"/>
    </reaction>
</comment>
<feature type="transmembrane region" description="Helical" evidence="8">
    <location>
        <begin position="19"/>
        <end position="37"/>
    </location>
</feature>
<proteinExistence type="inferred from homology"/>
<evidence type="ECO:0000256" key="2">
    <source>
        <dbReference type="ARBA" id="ARBA00012637"/>
    </source>
</evidence>
<evidence type="ECO:0000313" key="10">
    <source>
        <dbReference type="EMBL" id="KGA94098.1"/>
    </source>
</evidence>
<evidence type="ECO:0000256" key="1">
    <source>
        <dbReference type="ARBA" id="ARBA00005272"/>
    </source>
</evidence>
<keyword evidence="3" id="KW-0285">Flavoprotein</keyword>
<evidence type="ECO:0000256" key="8">
    <source>
        <dbReference type="SAM" id="Phobius"/>
    </source>
</evidence>
<evidence type="ECO:0000313" key="11">
    <source>
        <dbReference type="Proteomes" id="UP000029452"/>
    </source>
</evidence>
<name>A0A094W9A7_9BACT</name>
<dbReference type="EC" id="1.6.5.9" evidence="2"/>
<dbReference type="EMBL" id="JPGK01000004">
    <property type="protein sequence ID" value="KGA94098.1"/>
    <property type="molecule type" value="Genomic_DNA"/>
</dbReference>
<comment type="caution">
    <text evidence="10">The sequence shown here is derived from an EMBL/GenBank/DDBJ whole genome shotgun (WGS) entry which is preliminary data.</text>
</comment>
<keyword evidence="6" id="KW-0520">NAD</keyword>